<feature type="signal peptide" evidence="2">
    <location>
        <begin position="1"/>
        <end position="21"/>
    </location>
</feature>
<dbReference type="Proteomes" id="UP000218811">
    <property type="component" value="Unassembled WGS sequence"/>
</dbReference>
<dbReference type="OMA" id="ELSISWH"/>
<reference evidence="3 4" key="1">
    <citation type="journal article" date="2012" name="Science">
        <title>The Paleozoic origin of enzymatic lignin decomposition reconstructed from 31 fungal genomes.</title>
        <authorList>
            <person name="Floudas D."/>
            <person name="Binder M."/>
            <person name="Riley R."/>
            <person name="Barry K."/>
            <person name="Blanchette R.A."/>
            <person name="Henrissat B."/>
            <person name="Martinez A.T."/>
            <person name="Otillar R."/>
            <person name="Spatafora J.W."/>
            <person name="Yadav J.S."/>
            <person name="Aerts A."/>
            <person name="Benoit I."/>
            <person name="Boyd A."/>
            <person name="Carlson A."/>
            <person name="Copeland A."/>
            <person name="Coutinho P.M."/>
            <person name="de Vries R.P."/>
            <person name="Ferreira P."/>
            <person name="Findley K."/>
            <person name="Foster B."/>
            <person name="Gaskell J."/>
            <person name="Glotzer D."/>
            <person name="Gorecki P."/>
            <person name="Heitman J."/>
            <person name="Hesse C."/>
            <person name="Hori C."/>
            <person name="Igarashi K."/>
            <person name="Jurgens J.A."/>
            <person name="Kallen N."/>
            <person name="Kersten P."/>
            <person name="Kohler A."/>
            <person name="Kuees U."/>
            <person name="Kumar T.K.A."/>
            <person name="Kuo A."/>
            <person name="LaButti K."/>
            <person name="Larrondo L.F."/>
            <person name="Lindquist E."/>
            <person name="Ling A."/>
            <person name="Lombard V."/>
            <person name="Lucas S."/>
            <person name="Lundell T."/>
            <person name="Martin R."/>
            <person name="McLaughlin D.J."/>
            <person name="Morgenstern I."/>
            <person name="Morin E."/>
            <person name="Murat C."/>
            <person name="Nagy L.G."/>
            <person name="Nolan M."/>
            <person name="Ohm R.A."/>
            <person name="Patyshakuliyeva A."/>
            <person name="Rokas A."/>
            <person name="Ruiz-Duenas F.J."/>
            <person name="Sabat G."/>
            <person name="Salamov A."/>
            <person name="Samejima M."/>
            <person name="Schmutz J."/>
            <person name="Slot J.C."/>
            <person name="St John F."/>
            <person name="Stenlid J."/>
            <person name="Sun H."/>
            <person name="Sun S."/>
            <person name="Syed K."/>
            <person name="Tsang A."/>
            <person name="Wiebenga A."/>
            <person name="Young D."/>
            <person name="Pisabarro A."/>
            <person name="Eastwood D.C."/>
            <person name="Martin F."/>
            <person name="Cullen D."/>
            <person name="Grigoriev I.V."/>
            <person name="Hibbett D.S."/>
        </authorList>
    </citation>
    <scope>NUCLEOTIDE SEQUENCE [LARGE SCALE GENOMIC DNA]</scope>
    <source>
        <strain evidence="3 4">MD-104</strain>
    </source>
</reference>
<dbReference type="STRING" id="742152.A0A2H3JSK4"/>
<dbReference type="SUPFAM" id="SSF50685">
    <property type="entry name" value="Barwin-like endoglucanases"/>
    <property type="match status" value="1"/>
</dbReference>
<organism evidence="3 4">
    <name type="scientific">Wolfiporia cocos (strain MD-104)</name>
    <name type="common">Brown rot fungus</name>
    <dbReference type="NCBI Taxonomy" id="742152"/>
    <lineage>
        <taxon>Eukaryota</taxon>
        <taxon>Fungi</taxon>
        <taxon>Dikarya</taxon>
        <taxon>Basidiomycota</taxon>
        <taxon>Agaricomycotina</taxon>
        <taxon>Agaricomycetes</taxon>
        <taxon>Polyporales</taxon>
        <taxon>Phaeolaceae</taxon>
        <taxon>Wolfiporia</taxon>
    </lineage>
</organism>
<gene>
    <name evidence="3" type="ORF">WOLCODRAFT_25594</name>
</gene>
<evidence type="ECO:0008006" key="5">
    <source>
        <dbReference type="Google" id="ProtNLM"/>
    </source>
</evidence>
<dbReference type="InterPro" id="IPR036908">
    <property type="entry name" value="RlpA-like_sf"/>
</dbReference>
<evidence type="ECO:0000256" key="1">
    <source>
        <dbReference type="ARBA" id="ARBA00022729"/>
    </source>
</evidence>
<dbReference type="PANTHER" id="PTHR31836">
    <property type="match status" value="1"/>
</dbReference>
<dbReference type="CDD" id="cd22191">
    <property type="entry name" value="DPBB_RlpA_EXP_N-like"/>
    <property type="match status" value="1"/>
</dbReference>
<evidence type="ECO:0000313" key="3">
    <source>
        <dbReference type="EMBL" id="PCH42883.1"/>
    </source>
</evidence>
<accession>A0A2H3JSK4</accession>
<dbReference type="PANTHER" id="PTHR31836:SF25">
    <property type="entry name" value="RLPA-LIKE PROTEIN DOUBLE-PSI BETA-BARREL DOMAIN-CONTAINING PROTEIN"/>
    <property type="match status" value="1"/>
</dbReference>
<name>A0A2H3JSK4_WOLCO</name>
<protein>
    <recommendedName>
        <fullName evidence="5">RlpA-like protein double-psi beta-barrel domain-containing protein</fullName>
    </recommendedName>
</protein>
<sequence>MSRFAAVVSIALCAFISATSALPMAVNGTLSKRVTHDGRATHYETGLGACGYRDDDSDPVVAISHLIYGGGGNCNQWMQITNTANGKTQYGKTRDKCEGCGEYDIDLSPSLFESLGADLSQGVLQVEWHFMNKDWSP</sequence>
<dbReference type="OrthoDB" id="406505at2759"/>
<feature type="chain" id="PRO_5013783161" description="RlpA-like protein double-psi beta-barrel domain-containing protein" evidence="2">
    <location>
        <begin position="22"/>
        <end position="137"/>
    </location>
</feature>
<evidence type="ECO:0000313" key="4">
    <source>
        <dbReference type="Proteomes" id="UP000218811"/>
    </source>
</evidence>
<dbReference type="EMBL" id="KB468135">
    <property type="protein sequence ID" value="PCH42883.1"/>
    <property type="molecule type" value="Genomic_DNA"/>
</dbReference>
<dbReference type="InterPro" id="IPR051477">
    <property type="entry name" value="Expansin_CellWall"/>
</dbReference>
<keyword evidence="1 2" id="KW-0732">Signal</keyword>
<proteinExistence type="predicted"/>
<keyword evidence="4" id="KW-1185">Reference proteome</keyword>
<dbReference type="AlphaFoldDB" id="A0A2H3JSK4"/>
<dbReference type="Gene3D" id="2.40.40.10">
    <property type="entry name" value="RlpA-like domain"/>
    <property type="match status" value="1"/>
</dbReference>
<evidence type="ECO:0000256" key="2">
    <source>
        <dbReference type="SAM" id="SignalP"/>
    </source>
</evidence>